<organism evidence="2 3">
    <name type="scientific">Clostridium cavendishii DSM 21758</name>
    <dbReference type="NCBI Taxonomy" id="1121302"/>
    <lineage>
        <taxon>Bacteria</taxon>
        <taxon>Bacillati</taxon>
        <taxon>Bacillota</taxon>
        <taxon>Clostridia</taxon>
        <taxon>Eubacteriales</taxon>
        <taxon>Clostridiaceae</taxon>
        <taxon>Clostridium</taxon>
    </lineage>
</organism>
<evidence type="ECO:0000313" key="2">
    <source>
        <dbReference type="EMBL" id="SHK77295.1"/>
    </source>
</evidence>
<evidence type="ECO:0000259" key="1">
    <source>
        <dbReference type="SMART" id="SM00849"/>
    </source>
</evidence>
<dbReference type="InterPro" id="IPR001279">
    <property type="entry name" value="Metallo-B-lactamas"/>
</dbReference>
<sequence>MKVISLIENTCTNRELKSEHGLSLYIEINDKKYLLDTGASGDFIKNAAKLNVDLMNIDAVIISHNHYDHIGGLEKLITLNPKVKIYIKAEAKNDYYKKILFFNLLIGNKDKLFDKYKENFVFINEKLELDGGVTLLSNKVQDKAFFCKDKSLCKSTDKGIVEDDFKHELFVLVNLNGKGVILSSCSHNGIVNIVATVKELYPHMNIKAIIGGFHMKGTLGMNSINCTEDYINQVIKNLKALEVEKIYTCHCTGMKAFKLMKNLLNEDIEYFKTGQELIIE</sequence>
<dbReference type="PANTHER" id="PTHR13754:SF13">
    <property type="entry name" value="METALLO-BETA-LACTAMASE SUPERFAMILY PROTEIN (AFU_ORTHOLOGUE AFUA_3G07630)"/>
    <property type="match status" value="1"/>
</dbReference>
<dbReference type="OrthoDB" id="9803916at2"/>
<proteinExistence type="predicted"/>
<dbReference type="InterPro" id="IPR036866">
    <property type="entry name" value="RibonucZ/Hydroxyglut_hydro"/>
</dbReference>
<dbReference type="Gene3D" id="3.60.15.10">
    <property type="entry name" value="Ribonuclease Z/Hydroxyacylglutathione hydrolase-like"/>
    <property type="match status" value="1"/>
</dbReference>
<evidence type="ECO:0000313" key="3">
    <source>
        <dbReference type="Proteomes" id="UP000184310"/>
    </source>
</evidence>
<dbReference type="SMART" id="SM00849">
    <property type="entry name" value="Lactamase_B"/>
    <property type="match status" value="1"/>
</dbReference>
<dbReference type="Proteomes" id="UP000184310">
    <property type="component" value="Unassembled WGS sequence"/>
</dbReference>
<dbReference type="InterPro" id="IPR041712">
    <property type="entry name" value="DHPS-like_MBL-fold"/>
</dbReference>
<dbReference type="CDD" id="cd07713">
    <property type="entry name" value="DHPS-like_MBL-fold"/>
    <property type="match status" value="1"/>
</dbReference>
<dbReference type="STRING" id="1121302.SAMN02745163_04437"/>
<protein>
    <submittedName>
        <fullName evidence="2">7,8-dihydropterin-6-yl-methyl-4-(Beta-D-ribofuranosyl)aminobenzene 5'-phosphate synthase</fullName>
    </submittedName>
</protein>
<dbReference type="EMBL" id="FQZB01000027">
    <property type="protein sequence ID" value="SHK77295.1"/>
    <property type="molecule type" value="Genomic_DNA"/>
</dbReference>
<dbReference type="InterPro" id="IPR052926">
    <property type="entry name" value="Metallo-beta-lactamase_dom"/>
</dbReference>
<feature type="domain" description="Metallo-beta-lactamase" evidence="1">
    <location>
        <begin position="20"/>
        <end position="204"/>
    </location>
</feature>
<keyword evidence="3" id="KW-1185">Reference proteome</keyword>
<dbReference type="PANTHER" id="PTHR13754">
    <property type="entry name" value="METALLO-BETA-LACTAMASE SUPERFAMILY PROTEIN"/>
    <property type="match status" value="1"/>
</dbReference>
<dbReference type="AlphaFoldDB" id="A0A1M6V7C8"/>
<dbReference type="Pfam" id="PF00753">
    <property type="entry name" value="Lactamase_B"/>
    <property type="match status" value="1"/>
</dbReference>
<reference evidence="2 3" key="1">
    <citation type="submission" date="2016-11" db="EMBL/GenBank/DDBJ databases">
        <authorList>
            <person name="Jaros S."/>
            <person name="Januszkiewicz K."/>
            <person name="Wedrychowicz H."/>
        </authorList>
    </citation>
    <scope>NUCLEOTIDE SEQUENCE [LARGE SCALE GENOMIC DNA]</scope>
    <source>
        <strain evidence="2 3">DSM 21758</strain>
    </source>
</reference>
<dbReference type="GO" id="GO:0016740">
    <property type="term" value="F:transferase activity"/>
    <property type="evidence" value="ECO:0007669"/>
    <property type="project" value="TreeGrafter"/>
</dbReference>
<gene>
    <name evidence="2" type="ORF">SAMN02745163_04437</name>
</gene>
<dbReference type="RefSeq" id="WP_072993647.1">
    <property type="nucleotide sequence ID" value="NZ_FQZB01000027.1"/>
</dbReference>
<name>A0A1M6V7C8_9CLOT</name>
<dbReference type="SUPFAM" id="SSF56281">
    <property type="entry name" value="Metallo-hydrolase/oxidoreductase"/>
    <property type="match status" value="1"/>
</dbReference>
<accession>A0A1M6V7C8</accession>